<dbReference type="STRING" id="1365824.V5GKV7"/>
<keyword evidence="6 8" id="KW-0326">Glycosidase</keyword>
<keyword evidence="10" id="KW-0812">Transmembrane</keyword>
<dbReference type="Gene3D" id="1.50.10.10">
    <property type="match status" value="1"/>
</dbReference>
<dbReference type="OMA" id="NWDSKTP"/>
<keyword evidence="5 8" id="KW-0119">Carbohydrate metabolism</keyword>
<evidence type="ECO:0000256" key="1">
    <source>
        <dbReference type="ARBA" id="ARBA00000966"/>
    </source>
</evidence>
<evidence type="ECO:0000256" key="3">
    <source>
        <dbReference type="ARBA" id="ARBA00022801"/>
    </source>
</evidence>
<dbReference type="Proteomes" id="UP000019377">
    <property type="component" value="Unassembled WGS sequence"/>
</dbReference>
<evidence type="ECO:0000256" key="9">
    <source>
        <dbReference type="RuleBase" id="RU361166"/>
    </source>
</evidence>
<evidence type="ECO:0000256" key="10">
    <source>
        <dbReference type="SAM" id="Phobius"/>
    </source>
</evidence>
<name>V5GKV7_KALBG</name>
<keyword evidence="10" id="KW-0472">Membrane</keyword>
<feature type="domain" description="Glycoside hydrolase family 9" evidence="11">
    <location>
        <begin position="42"/>
        <end position="501"/>
    </location>
</feature>
<dbReference type="PANTHER" id="PTHR22298">
    <property type="entry name" value="ENDO-1,4-BETA-GLUCANASE"/>
    <property type="match status" value="1"/>
</dbReference>
<keyword evidence="10" id="KW-1133">Transmembrane helix</keyword>
<evidence type="ECO:0000259" key="11">
    <source>
        <dbReference type="Pfam" id="PF00759"/>
    </source>
</evidence>
<gene>
    <name evidence="12" type="ORF">PSEUBRA_SCAF3g04089</name>
</gene>
<dbReference type="eggNOG" id="ENOG502QRF6">
    <property type="taxonomic scope" value="Eukaryota"/>
</dbReference>
<dbReference type="EMBL" id="KI545873">
    <property type="protein sequence ID" value="EST06587.1"/>
    <property type="molecule type" value="Genomic_DNA"/>
</dbReference>
<evidence type="ECO:0000256" key="6">
    <source>
        <dbReference type="ARBA" id="ARBA00023295"/>
    </source>
</evidence>
<dbReference type="OrthoDB" id="10257085at2759"/>
<dbReference type="AlphaFoldDB" id="V5GKV7"/>
<evidence type="ECO:0000256" key="2">
    <source>
        <dbReference type="ARBA" id="ARBA00007072"/>
    </source>
</evidence>
<dbReference type="InterPro" id="IPR008928">
    <property type="entry name" value="6-hairpin_glycosidase_sf"/>
</dbReference>
<dbReference type="GO" id="GO:0030245">
    <property type="term" value="P:cellulose catabolic process"/>
    <property type="evidence" value="ECO:0007669"/>
    <property type="project" value="UniProtKB-KW"/>
</dbReference>
<evidence type="ECO:0000313" key="13">
    <source>
        <dbReference type="Proteomes" id="UP000019377"/>
    </source>
</evidence>
<dbReference type="EC" id="3.2.1.4" evidence="9"/>
<dbReference type="InterPro" id="IPR012341">
    <property type="entry name" value="6hp_glycosidase-like_sf"/>
</dbReference>
<feature type="active site" evidence="8">
    <location>
        <position position="480"/>
    </location>
</feature>
<feature type="active site" evidence="8">
    <location>
        <position position="489"/>
    </location>
</feature>
<keyword evidence="3 8" id="KW-0378">Hydrolase</keyword>
<evidence type="ECO:0000313" key="12">
    <source>
        <dbReference type="EMBL" id="EST06587.1"/>
    </source>
</evidence>
<proteinExistence type="inferred from homology"/>
<dbReference type="InterPro" id="IPR001701">
    <property type="entry name" value="Glyco_hydro_9"/>
</dbReference>
<organism evidence="12 13">
    <name type="scientific">Kalmanozyma brasiliensis (strain GHG001)</name>
    <name type="common">Yeast</name>
    <name type="synonym">Pseudozyma brasiliensis</name>
    <dbReference type="NCBI Taxonomy" id="1365824"/>
    <lineage>
        <taxon>Eukaryota</taxon>
        <taxon>Fungi</taxon>
        <taxon>Dikarya</taxon>
        <taxon>Basidiomycota</taxon>
        <taxon>Ustilaginomycotina</taxon>
        <taxon>Ustilaginomycetes</taxon>
        <taxon>Ustilaginales</taxon>
        <taxon>Ustilaginaceae</taxon>
        <taxon>Kalmanozyma</taxon>
    </lineage>
</organism>
<dbReference type="InterPro" id="IPR033126">
    <property type="entry name" value="Glyco_hydro_9_Asp/Glu_AS"/>
</dbReference>
<dbReference type="PROSITE" id="PS00698">
    <property type="entry name" value="GH9_3"/>
    <property type="match status" value="1"/>
</dbReference>
<reference evidence="13" key="1">
    <citation type="journal article" date="2013" name="Genome Announc.">
        <title>Draft genome sequence of Pseudozyma brasiliensis sp. nov. strain GHG001, a high producer of endo-1,4-xylanase isolated from an insect pest of sugarcane.</title>
        <authorList>
            <person name="Oliveira J.V.D.C."/>
            <person name="dos Santos R.A.C."/>
            <person name="Borges T.A."/>
            <person name="Riano-Pachon D.M."/>
            <person name="Goldman G.H."/>
        </authorList>
    </citation>
    <scope>NUCLEOTIDE SEQUENCE [LARGE SCALE GENOMIC DNA]</scope>
    <source>
        <strain evidence="13">GHG001</strain>
    </source>
</reference>
<evidence type="ECO:0000256" key="8">
    <source>
        <dbReference type="PROSITE-ProRule" id="PRU10060"/>
    </source>
</evidence>
<accession>V5GKV7</accession>
<keyword evidence="7 8" id="KW-0624">Polysaccharide degradation</keyword>
<feature type="transmembrane region" description="Helical" evidence="10">
    <location>
        <begin position="548"/>
        <end position="568"/>
    </location>
</feature>
<protein>
    <recommendedName>
        <fullName evidence="9">Endoglucanase</fullName>
        <ecNumber evidence="9">3.2.1.4</ecNumber>
    </recommendedName>
</protein>
<evidence type="ECO:0000256" key="5">
    <source>
        <dbReference type="ARBA" id="ARBA00023277"/>
    </source>
</evidence>
<evidence type="ECO:0000256" key="7">
    <source>
        <dbReference type="ARBA" id="ARBA00023326"/>
    </source>
</evidence>
<comment type="catalytic activity">
    <reaction evidence="1 9">
        <text>Endohydrolysis of (1-&gt;4)-beta-D-glucosidic linkages in cellulose, lichenin and cereal beta-D-glucans.</text>
        <dbReference type="EC" id="3.2.1.4"/>
    </reaction>
</comment>
<dbReference type="GeneID" id="27420704"/>
<evidence type="ECO:0000256" key="4">
    <source>
        <dbReference type="ARBA" id="ARBA00023001"/>
    </source>
</evidence>
<keyword evidence="4 9" id="KW-0136">Cellulose degradation</keyword>
<dbReference type="Pfam" id="PF00759">
    <property type="entry name" value="Glyco_hydro_9"/>
    <property type="match status" value="1"/>
</dbReference>
<dbReference type="SUPFAM" id="SSF48208">
    <property type="entry name" value="Six-hairpin glycosidases"/>
    <property type="match status" value="1"/>
</dbReference>
<dbReference type="HOGENOM" id="CLU_008926_1_5_1"/>
<keyword evidence="13" id="KW-1185">Reference proteome</keyword>
<sequence length="584" mass="63045">MTLLASFASAQIRPEQVYQPPPASSGAASQQSNLTNGVNPQYADLLGNALWFYDAQRSGALPDDNRVSWRNSSCENDGSLNNTDLSGGWYDAGDYVKATYPLCWTMTSIAWSALSFGSAYQRSSQDAYLDSTLRWGLDWLSKTHSDKDTLWVFVGNPTVDNQYWSGDQNIPDPRTSYSVTRQNPGTDAFASCAAAFAAATYLYSEGAASLPTSTNGAQLGGVSSIRNRTYSDALLRHADGLWDLAINSSPKQVYSMASPTAGQSYPSSDYESDLAFAGLWMTLAKGDASYANQGLAFYPQGNNAFASVNTALNWDRKTAALPVLATQIAQLNTSLGLSISRFQTDAEFYFDNLLNNKMADVSQTKGGLYWWKGDSDGASLNPALNAAFIADLYSGLATTSAKTTAYRSLADSQVDYFLGDNNYNGPFIVGQHPNSPQNPHSAMASGGSDITNINGSPPKELHVLYGAVVGGPDKNDRFFDLRDDYPQTEIALDYNAPLIAAAVSRIARNVTKDPPYTLSSGGANVASGRPTDAAYPARKHGLATGAQIAIAVVVLVVFFGAAGGIAWWQRERLRWWYRERKMGL</sequence>
<dbReference type="GO" id="GO:0008810">
    <property type="term" value="F:cellulase activity"/>
    <property type="evidence" value="ECO:0007669"/>
    <property type="project" value="UniProtKB-EC"/>
</dbReference>
<comment type="similarity">
    <text evidence="2 8 9">Belongs to the glycosyl hydrolase 9 (cellulase E) family.</text>
</comment>